<evidence type="ECO:0000313" key="1">
    <source>
        <dbReference type="EMBL" id="CAB4886849.1"/>
    </source>
</evidence>
<name>A0A6J7F3T2_9ZZZZ</name>
<reference evidence="1" key="1">
    <citation type="submission" date="2020-05" db="EMBL/GenBank/DDBJ databases">
        <authorList>
            <person name="Chiriac C."/>
            <person name="Salcher M."/>
            <person name="Ghai R."/>
            <person name="Kavagutti S V."/>
        </authorList>
    </citation>
    <scope>NUCLEOTIDE SEQUENCE</scope>
</reference>
<accession>A0A6J7F3T2</accession>
<organism evidence="1">
    <name type="scientific">freshwater metagenome</name>
    <dbReference type="NCBI Taxonomy" id="449393"/>
    <lineage>
        <taxon>unclassified sequences</taxon>
        <taxon>metagenomes</taxon>
        <taxon>ecological metagenomes</taxon>
    </lineage>
</organism>
<gene>
    <name evidence="1" type="ORF">UFOPK3402_01973</name>
</gene>
<proteinExistence type="predicted"/>
<sequence length="232" mass="24838">MTPALRLDAEAVSRFAAFRGESSKLGEQIRALEEALVGALGVEAAGRAAALGVDDSLLAGAVSVKALSAQIDVVLHAVGIIEALPHILAPGEQVQALSLGAGNTNRDFDLETDLQVAEFKFIGWRGGAESVRQDAVLIDVFNLDRAKTERRKVLYLTGSSIPLRYLSTSKRKTRACLARRPGVLEQFDAIYGADAFIHVADYWAAVRDRIEVVDLVDVLPVLGVATGMGEQE</sequence>
<dbReference type="EMBL" id="CAFBLS010000330">
    <property type="protein sequence ID" value="CAB4886849.1"/>
    <property type="molecule type" value="Genomic_DNA"/>
</dbReference>
<protein>
    <submittedName>
        <fullName evidence="1">Unannotated protein</fullName>
    </submittedName>
</protein>
<dbReference type="AlphaFoldDB" id="A0A6J7F3T2"/>